<dbReference type="Proteomes" id="UP000018159">
    <property type="component" value="Unassembled WGS sequence"/>
</dbReference>
<protein>
    <submittedName>
        <fullName evidence="2">YHS domain protein</fullName>
    </submittedName>
</protein>
<proteinExistence type="predicted"/>
<dbReference type="Gene3D" id="1.10.620.20">
    <property type="entry name" value="Ribonucleotide Reductase, subunit A"/>
    <property type="match status" value="1"/>
</dbReference>
<name>V6AUX2_9ARCH</name>
<dbReference type="EMBL" id="CBTY010000009">
    <property type="protein sequence ID" value="CDI06334.1"/>
    <property type="molecule type" value="Genomic_DNA"/>
</dbReference>
<organism evidence="2 3">
    <name type="scientific">Candidatus Nitrosotenuis uzonensis</name>
    <dbReference type="NCBI Taxonomy" id="1407055"/>
    <lineage>
        <taxon>Archaea</taxon>
        <taxon>Nitrososphaerota</taxon>
        <taxon>Candidatus Nitrosotenuis</taxon>
    </lineage>
</organism>
<comment type="caution">
    <text evidence="2">The sequence shown here is derived from an EMBL/GenBank/DDBJ whole genome shotgun (WGS) entry which is preliminary data.</text>
</comment>
<dbReference type="SUPFAM" id="SSF47240">
    <property type="entry name" value="Ferritin-like"/>
    <property type="match status" value="1"/>
</dbReference>
<dbReference type="InterPro" id="IPR009078">
    <property type="entry name" value="Ferritin-like_SF"/>
</dbReference>
<feature type="domain" description="TRASH" evidence="1">
    <location>
        <begin position="4"/>
        <end position="40"/>
    </location>
</feature>
<dbReference type="STRING" id="1407055.NITUZ_40500"/>
<gene>
    <name evidence="2" type="ORF">NITUZ_40500</name>
</gene>
<dbReference type="SMART" id="SM00746">
    <property type="entry name" value="TRASH"/>
    <property type="match status" value="1"/>
</dbReference>
<dbReference type="InterPro" id="IPR012348">
    <property type="entry name" value="RNR-like"/>
</dbReference>
<evidence type="ECO:0000313" key="2">
    <source>
        <dbReference type="EMBL" id="CDI06334.1"/>
    </source>
</evidence>
<dbReference type="GO" id="GO:0016491">
    <property type="term" value="F:oxidoreductase activity"/>
    <property type="evidence" value="ECO:0007669"/>
    <property type="project" value="InterPro"/>
</dbReference>
<evidence type="ECO:0000259" key="1">
    <source>
        <dbReference type="SMART" id="SM00746"/>
    </source>
</evidence>
<dbReference type="Pfam" id="PF04945">
    <property type="entry name" value="YHS"/>
    <property type="match status" value="1"/>
</dbReference>
<sequence length="45" mass="5355">MMKDPVCGMEVDEKHDHAEHEGKKYYFCCASCKWAFERDPKQFAK</sequence>
<dbReference type="InterPro" id="IPR007029">
    <property type="entry name" value="YHS_dom"/>
</dbReference>
<keyword evidence="3" id="KW-1185">Reference proteome</keyword>
<dbReference type="InterPro" id="IPR011017">
    <property type="entry name" value="TRASH_dom"/>
</dbReference>
<dbReference type="AlphaFoldDB" id="V6AUX2"/>
<evidence type="ECO:0000313" key="3">
    <source>
        <dbReference type="Proteomes" id="UP000018159"/>
    </source>
</evidence>
<reference evidence="2 3" key="1">
    <citation type="journal article" date="2013" name="PLoS ONE">
        <title>Enrichment and Genome Sequence of the Group I.1a Ammonia-Oxidizing Archaeon ?Ca. Nitrosotenuis uzonensis? Representing a Clade Globally.</title>
        <authorList>
            <person name="Lebedeva E.V."/>
            <person name="Hatzenpichler R."/>
            <person name="Pelletier E."/>
            <person name="Schuster N."/>
            <person name="Hauzmayer S."/>
            <person name="Bulaev A."/>
            <person name="Grigor'eva N.V."/>
            <person name="Galushko A."/>
            <person name="Schmid M."/>
            <person name="Palatinszky M."/>
            <person name="Le Paslier D."/>
            <person name="Daims H."/>
            <person name="Wagner M."/>
        </authorList>
    </citation>
    <scope>NUCLEOTIDE SEQUENCE [LARGE SCALE GENOMIC DNA]</scope>
    <source>
        <strain evidence="2 3">N4</strain>
    </source>
</reference>
<accession>V6AUX2</accession>